<feature type="domain" description="DUF11" evidence="1">
    <location>
        <begin position="436"/>
        <end position="540"/>
    </location>
</feature>
<feature type="domain" description="DUF11" evidence="1">
    <location>
        <begin position="1461"/>
        <end position="1576"/>
    </location>
</feature>
<keyword evidence="3" id="KW-1185">Reference proteome</keyword>
<dbReference type="PANTHER" id="PTHR34819">
    <property type="entry name" value="LARGE CYSTEINE-RICH PERIPLASMIC PROTEIN OMCB"/>
    <property type="match status" value="1"/>
</dbReference>
<dbReference type="Gene3D" id="2.60.40.740">
    <property type="match status" value="1"/>
</dbReference>
<dbReference type="InterPro" id="IPR051172">
    <property type="entry name" value="Chlamydia_OmcB"/>
</dbReference>
<reference evidence="2 3" key="1">
    <citation type="submission" date="2022-01" db="EMBL/GenBank/DDBJ databases">
        <title>Nocardioides sp. nov., an actinomycete isolated from mining soil.</title>
        <authorList>
            <person name="Liu L."/>
        </authorList>
    </citation>
    <scope>NUCLEOTIDE SEQUENCE [LARGE SCALE GENOMIC DNA]</scope>
    <source>
        <strain evidence="2 3">KLBMP 9356</strain>
    </source>
</reference>
<dbReference type="Gene3D" id="2.60.40.10">
    <property type="entry name" value="Immunoglobulins"/>
    <property type="match status" value="8"/>
</dbReference>
<name>A0ABS9H7M3_9ACTN</name>
<dbReference type="PANTHER" id="PTHR34819:SF3">
    <property type="entry name" value="CELL SURFACE PROTEIN"/>
    <property type="match status" value="1"/>
</dbReference>
<dbReference type="InterPro" id="IPR013783">
    <property type="entry name" value="Ig-like_fold"/>
</dbReference>
<feature type="domain" description="DUF11" evidence="1">
    <location>
        <begin position="1298"/>
        <end position="1415"/>
    </location>
</feature>
<proteinExistence type="predicted"/>
<feature type="domain" description="DUF11" evidence="1">
    <location>
        <begin position="581"/>
        <end position="700"/>
    </location>
</feature>
<sequence>MTNTASPSPVASGAEITYTITMTNTGGAKLTNLVMTDQLNGVGTIQSPPATPQYVITSTQGTCTQSGQLVSCNGGTLNGGATWTVTIRGLVTAPSGSTLNNTAGVTGTKSAQNFTTNASNQTLVQGGSGSTLPDLTINKTGPSTVVAGAGFDYVLTVNNIGTALANDIKVVDTLPAGVTLQTPAWDTTSLFTCTSSGTPIKVTCTGGRVNAGQNGSIRLHVVAPATGPLTNTAAVDPDNTIAEGNELNNTSAVVNTTVTAAPQQGSLEIIKTDDPAVLAGAGPDPVAPGQLLTYKIQVTNKASTRADDVVVVDGTQGLEAASIVATQVVVNGTVGNGNGCAVAAPEVRCSIRTLNPGGTLTITVRGTVVAPAGTTLINTATATANIKNTGVRATATERTTVKPQNDLTITKAGQPDPVCARSWPSDDAGDLCTGGLKYTFVVGNSGVSATQPVVVRDVLPAGVVYDSSSNAAGSDFACVLGSGNTLTCTNPSIGPETTETFSIIVVPPAGTGPLTNNVIVDPENTIFEADETNNNASASVQVSTGIDLTIFKYDKKNAATADPAGRIPAYPPPPDGFDPIATNGTQTYTIYVDNLGTQDATDVRVEDTLPAGTRFLSVSGDQGFTCSHDGSTTGGKVTCVGGHLDGTYKEFYKQTPTKNQFATITIKLKATGFVQPAMHNEVRVDPLSAIAEFDESNNFAFQDTVVGTGGADQSAFNQLKIAKAQTSPAADKPVATNGILKYELTVENDGTDPVSNVVVKDFLPTGARFISAKDTDPGPGTTDAFFCTHDGSATGGTITCTGGDFSGTVNTIPDTGGAGTVPLTRKIEVVVYAPDVPGTYTNTAKVDPDDVVPEGNEFDNTAQAQTVVKTAGDGGLNSFVQLTIDKSATAQVGTSSVITYTLDVSNTGTNPAFGVTVRDVLPAGTQFISAEETSLAGPATRFSCSESGGTVTCTGATLSGTTVTASGAPTTRTITIKAFSPTRPGNVSNTAVVDPANAIPEGDETDNQDSATTKVVVGAGFIDLRIQKCDTAITTGCASDVNEFKSGDEIAYQIEVSNAGTDPAFQVVVRDALPAGLTYVSSKDVLGGDGAFLCGESGGVVTCTGGTLDGSDDLVPGLPTTRMIRIVVRAPQVRQQTYINQAAVDPFNAIAESNEINNTASDTLNVSSPYNLTIDKDGPTTAQQNNTEDYVITVTNKKAAVDDVVVRDPLPVGLIPLGVEATGNFTCEISPTNVVECVGDMAGNDATATITVHVFITQDGGTLDNEACVDPDDAVVEELENDNCKTKTTAIRPFSPNISVQKSASAGTVSVGATLEYTISVSNTGDAKSAQFEVTDELPADVSIIGDPTATNGLATCTHDGSATGGTVTCDVTGGLSPGQSTVITIQTKVEDTASGALVNTAEANGGSAVAFDPAAPCDVADACEDETPTNVSNNTDSVTTNLGGAAIDLVVGDITDAFDPVATSDEVIYTATVTNAGTQDAKASDGNGVVVKVDLPTQGMTLVSVLGSQGFACSITNANALATCTGDLLAGQSTTITAKLIVGAAAPGKLTVSMTADPLDAITETDEANNTQTETTTVTHDECTACVDLELGQIIATPNPIPDNSDVTYKFTVTNIGDQPAVPTGSNRITIAIDLDRTANELKAPWTADATNGFTCAAYPFFGSGVGQSLANPEIICTGPAAGLAAAQGTTVTVKAHADTASPSSYVDFDVAVASGGVIEAETNNNTGGLRVNTYAP</sequence>
<comment type="caution">
    <text evidence="2">The sequence shown here is derived from an EMBL/GenBank/DDBJ whole genome shotgun (WGS) entry which is preliminary data.</text>
</comment>
<evidence type="ECO:0000313" key="2">
    <source>
        <dbReference type="EMBL" id="MCF6376439.1"/>
    </source>
</evidence>
<protein>
    <recommendedName>
        <fullName evidence="1">DUF11 domain-containing protein</fullName>
    </recommendedName>
</protein>
<dbReference type="Proteomes" id="UP001201161">
    <property type="component" value="Unassembled WGS sequence"/>
</dbReference>
<dbReference type="NCBIfam" id="TIGR01451">
    <property type="entry name" value="B_ant_repeat"/>
    <property type="match status" value="7"/>
</dbReference>
<dbReference type="RefSeq" id="WP_236398437.1">
    <property type="nucleotide sequence ID" value="NZ_JAKJHZ010000003.1"/>
</dbReference>
<feature type="domain" description="DUF11" evidence="1">
    <location>
        <begin position="882"/>
        <end position="1012"/>
    </location>
</feature>
<feature type="domain" description="DUF11" evidence="1">
    <location>
        <begin position="731"/>
        <end position="865"/>
    </location>
</feature>
<dbReference type="EMBL" id="JAKJHZ010000003">
    <property type="protein sequence ID" value="MCF6376439.1"/>
    <property type="molecule type" value="Genomic_DNA"/>
</dbReference>
<evidence type="ECO:0000313" key="3">
    <source>
        <dbReference type="Proteomes" id="UP001201161"/>
    </source>
</evidence>
<feature type="domain" description="DUF11" evidence="1">
    <location>
        <begin position="1040"/>
        <end position="1163"/>
    </location>
</feature>
<evidence type="ECO:0000259" key="1">
    <source>
        <dbReference type="Pfam" id="PF01345"/>
    </source>
</evidence>
<feature type="domain" description="DUF11" evidence="1">
    <location>
        <begin position="134"/>
        <end position="253"/>
    </location>
</feature>
<dbReference type="InterPro" id="IPR047589">
    <property type="entry name" value="DUF11_rpt"/>
</dbReference>
<gene>
    <name evidence="2" type="ORF">L2K70_02380</name>
</gene>
<feature type="domain" description="DUF11" evidence="1">
    <location>
        <begin position="284"/>
        <end position="385"/>
    </location>
</feature>
<dbReference type="Pfam" id="PF01345">
    <property type="entry name" value="DUF11"/>
    <property type="match status" value="10"/>
</dbReference>
<accession>A0ABS9H7M3</accession>
<organism evidence="2 3">
    <name type="scientific">Nocardioides potassii</name>
    <dbReference type="NCBI Taxonomy" id="2911371"/>
    <lineage>
        <taxon>Bacteria</taxon>
        <taxon>Bacillati</taxon>
        <taxon>Actinomycetota</taxon>
        <taxon>Actinomycetes</taxon>
        <taxon>Propionibacteriales</taxon>
        <taxon>Nocardioidaceae</taxon>
        <taxon>Nocardioides</taxon>
    </lineage>
</organism>
<dbReference type="InterPro" id="IPR001434">
    <property type="entry name" value="OmcB-like_DUF11"/>
</dbReference>
<feature type="domain" description="DUF11" evidence="1">
    <location>
        <begin position="2"/>
        <end position="122"/>
    </location>
</feature>